<feature type="compositionally biased region" description="Pro residues" evidence="1">
    <location>
        <begin position="226"/>
        <end position="238"/>
    </location>
</feature>
<feature type="region of interest" description="Disordered" evidence="1">
    <location>
        <begin position="218"/>
        <end position="238"/>
    </location>
</feature>
<dbReference type="Proteomes" id="UP001500466">
    <property type="component" value="Unassembled WGS sequence"/>
</dbReference>
<name>A0ABP9ICF2_9ACTN</name>
<accession>A0ABP9ICF2</accession>
<evidence type="ECO:0000313" key="2">
    <source>
        <dbReference type="EMBL" id="GAA4993044.1"/>
    </source>
</evidence>
<organism evidence="2 3">
    <name type="scientific">Yinghuangia aomiensis</name>
    <dbReference type="NCBI Taxonomy" id="676205"/>
    <lineage>
        <taxon>Bacteria</taxon>
        <taxon>Bacillati</taxon>
        <taxon>Actinomycetota</taxon>
        <taxon>Actinomycetes</taxon>
        <taxon>Kitasatosporales</taxon>
        <taxon>Streptomycetaceae</taxon>
        <taxon>Yinghuangia</taxon>
    </lineage>
</organism>
<evidence type="ECO:0000313" key="3">
    <source>
        <dbReference type="Proteomes" id="UP001500466"/>
    </source>
</evidence>
<keyword evidence="3" id="KW-1185">Reference proteome</keyword>
<dbReference type="EMBL" id="BAABHS010000048">
    <property type="protein sequence ID" value="GAA4993044.1"/>
    <property type="molecule type" value="Genomic_DNA"/>
</dbReference>
<evidence type="ECO:0008006" key="4">
    <source>
        <dbReference type="Google" id="ProtNLM"/>
    </source>
</evidence>
<dbReference type="InterPro" id="IPR014942">
    <property type="entry name" value="AbiEii"/>
</dbReference>
<sequence length="238" mass="25943">MNPGLHEQLIALGLAAGAEHGFALAGGYAVQAHRIVTRLSDDVDLFTSWDRRDEVAAATEHIVAAYRRHGFRVTVADDTGAYVRLLVNAADTADDPDQAVKVELVADIRLHPPVQMAVGPVLHRDDDIAAGKMSALFSRAAARDYIDVAALVAGGHYTRDELLDLVAERDAGFDRAVFAQMLAGIHRYKDEDFLRYGIDHDTLRRTRAQITAWHDHLTGHTARPSHPAPPAQRPVGGP</sequence>
<proteinExistence type="predicted"/>
<comment type="caution">
    <text evidence="2">The sequence shown here is derived from an EMBL/GenBank/DDBJ whole genome shotgun (WGS) entry which is preliminary data.</text>
</comment>
<gene>
    <name evidence="2" type="ORF">GCM10023205_77140</name>
</gene>
<dbReference type="RefSeq" id="WP_345680530.1">
    <property type="nucleotide sequence ID" value="NZ_BAABHS010000048.1"/>
</dbReference>
<dbReference type="Pfam" id="PF08843">
    <property type="entry name" value="AbiEii"/>
    <property type="match status" value="1"/>
</dbReference>
<protein>
    <recommendedName>
        <fullName evidence="4">Nucleotidyl transferase AbiEii toxin, Type IV TA system</fullName>
    </recommendedName>
</protein>
<reference evidence="3" key="1">
    <citation type="journal article" date="2019" name="Int. J. Syst. Evol. Microbiol.">
        <title>The Global Catalogue of Microorganisms (GCM) 10K type strain sequencing project: providing services to taxonomists for standard genome sequencing and annotation.</title>
        <authorList>
            <consortium name="The Broad Institute Genomics Platform"/>
            <consortium name="The Broad Institute Genome Sequencing Center for Infectious Disease"/>
            <person name="Wu L."/>
            <person name="Ma J."/>
        </authorList>
    </citation>
    <scope>NUCLEOTIDE SEQUENCE [LARGE SCALE GENOMIC DNA]</scope>
    <source>
        <strain evidence="3">JCM 17986</strain>
    </source>
</reference>
<evidence type="ECO:0000256" key="1">
    <source>
        <dbReference type="SAM" id="MobiDB-lite"/>
    </source>
</evidence>